<sequence>VFSGPRRARGRGAGARVRGGRARGTPPERRDRCGHENPPPRGGAGRVGRRPPRRGREPRAGGDREDGAGRRAGALAPHRPPAAQQGQVAGPRHARALARQPAARRRAQRVRRGAGPRGRRARPGEHVGRGVQGRALAGRAGAGGRAARRARRGARPRRDDHGAVRRRRAGPARDVRRRARGAGGAARRGAPRRRAVDGDVERLPGRRGGGRHPRPARHRFVRSTV</sequence>
<accession>A0A6J4KJH8</accession>
<organism evidence="2">
    <name type="scientific">uncultured Gemmatimonadaceae bacterium</name>
    <dbReference type="NCBI Taxonomy" id="246130"/>
    <lineage>
        <taxon>Bacteria</taxon>
        <taxon>Pseudomonadati</taxon>
        <taxon>Gemmatimonadota</taxon>
        <taxon>Gemmatimonadia</taxon>
        <taxon>Gemmatimonadales</taxon>
        <taxon>Gemmatimonadaceae</taxon>
        <taxon>environmental samples</taxon>
    </lineage>
</organism>
<feature type="compositionally biased region" description="Low complexity" evidence="1">
    <location>
        <begin position="71"/>
        <end position="83"/>
    </location>
</feature>
<feature type="compositionally biased region" description="Basic residues" evidence="1">
    <location>
        <begin position="92"/>
        <end position="121"/>
    </location>
</feature>
<feature type="compositionally biased region" description="Basic residues" evidence="1">
    <location>
        <begin position="1"/>
        <end position="10"/>
    </location>
</feature>
<feature type="compositionally biased region" description="Basic and acidic residues" evidence="1">
    <location>
        <begin position="26"/>
        <end position="35"/>
    </location>
</feature>
<feature type="compositionally biased region" description="Basic residues" evidence="1">
    <location>
        <begin position="164"/>
        <end position="180"/>
    </location>
</feature>
<evidence type="ECO:0000256" key="1">
    <source>
        <dbReference type="SAM" id="MobiDB-lite"/>
    </source>
</evidence>
<feature type="non-terminal residue" evidence="2">
    <location>
        <position position="225"/>
    </location>
</feature>
<gene>
    <name evidence="2" type="ORF">AVDCRST_MAG11-1182</name>
</gene>
<feature type="compositionally biased region" description="Basic and acidic residues" evidence="1">
    <location>
        <begin position="54"/>
        <end position="69"/>
    </location>
</feature>
<feature type="compositionally biased region" description="Basic and acidic residues" evidence="1">
    <location>
        <begin position="194"/>
        <end position="204"/>
    </location>
</feature>
<evidence type="ECO:0000313" key="2">
    <source>
        <dbReference type="EMBL" id="CAA9306694.1"/>
    </source>
</evidence>
<feature type="compositionally biased region" description="Basic residues" evidence="1">
    <location>
        <begin position="208"/>
        <end position="225"/>
    </location>
</feature>
<reference evidence="2" key="1">
    <citation type="submission" date="2020-02" db="EMBL/GenBank/DDBJ databases">
        <authorList>
            <person name="Meier V. D."/>
        </authorList>
    </citation>
    <scope>NUCLEOTIDE SEQUENCE</scope>
    <source>
        <strain evidence="2">AVDCRST_MAG11</strain>
    </source>
</reference>
<name>A0A6J4KJH8_9BACT</name>
<feature type="compositionally biased region" description="Basic residues" evidence="1">
    <location>
        <begin position="146"/>
        <end position="155"/>
    </location>
</feature>
<dbReference type="AlphaFoldDB" id="A0A6J4KJH8"/>
<feature type="non-terminal residue" evidence="2">
    <location>
        <position position="1"/>
    </location>
</feature>
<dbReference type="EMBL" id="CADCTU010000274">
    <property type="protein sequence ID" value="CAA9306694.1"/>
    <property type="molecule type" value="Genomic_DNA"/>
</dbReference>
<feature type="region of interest" description="Disordered" evidence="1">
    <location>
        <begin position="1"/>
        <end position="225"/>
    </location>
</feature>
<proteinExistence type="predicted"/>
<protein>
    <submittedName>
        <fullName evidence="2">UPF0001 protein YggS</fullName>
    </submittedName>
</protein>